<evidence type="ECO:0000256" key="2">
    <source>
        <dbReference type="ARBA" id="ARBA00022630"/>
    </source>
</evidence>
<dbReference type="OrthoDB" id="9813348at2"/>
<dbReference type="EMBL" id="CP041765">
    <property type="protein sequence ID" value="QDQ98774.1"/>
    <property type="molecule type" value="Genomic_DNA"/>
</dbReference>
<name>A0A516X6S0_9ACTN</name>
<dbReference type="InterPro" id="IPR027477">
    <property type="entry name" value="Succ_DH/fumarate_Rdtase_cat_sf"/>
</dbReference>
<feature type="domain" description="FAD-dependent oxidoreductase 2 FAD-binding" evidence="5">
    <location>
        <begin position="19"/>
        <end position="458"/>
    </location>
</feature>
<dbReference type="SUPFAM" id="SSF51905">
    <property type="entry name" value="FAD/NAD(P)-binding domain"/>
    <property type="match status" value="1"/>
</dbReference>
<dbReference type="GO" id="GO:0008202">
    <property type="term" value="P:steroid metabolic process"/>
    <property type="evidence" value="ECO:0007669"/>
    <property type="project" value="UniProtKB-ARBA"/>
</dbReference>
<dbReference type="Proteomes" id="UP000317344">
    <property type="component" value="Chromosome"/>
</dbReference>
<evidence type="ECO:0000256" key="4">
    <source>
        <dbReference type="ARBA" id="ARBA00023002"/>
    </source>
</evidence>
<accession>A0A516X6S0</accession>
<dbReference type="SUPFAM" id="SSF56425">
    <property type="entry name" value="Succinate dehydrogenase/fumarate reductase flavoprotein, catalytic domain"/>
    <property type="match status" value="1"/>
</dbReference>
<keyword evidence="3" id="KW-0274">FAD</keyword>
<organism evidence="6 7">
    <name type="scientific">Tomitella fengzijianii</name>
    <dbReference type="NCBI Taxonomy" id="2597660"/>
    <lineage>
        <taxon>Bacteria</taxon>
        <taxon>Bacillati</taxon>
        <taxon>Actinomycetota</taxon>
        <taxon>Actinomycetes</taxon>
        <taxon>Mycobacteriales</taxon>
        <taxon>Tomitella</taxon>
    </lineage>
</organism>
<dbReference type="Gene3D" id="3.90.700.10">
    <property type="entry name" value="Succinate dehydrogenase/fumarate reductase flavoprotein, catalytic domain"/>
    <property type="match status" value="1"/>
</dbReference>
<proteinExistence type="predicted"/>
<dbReference type="RefSeq" id="WP_143910178.1">
    <property type="nucleotide sequence ID" value="NZ_CP041765.1"/>
</dbReference>
<reference evidence="6 7" key="1">
    <citation type="submission" date="2019-07" db="EMBL/GenBank/DDBJ databases">
        <title>Tomitella cavernea sp. nov., an actinomycete isolated from soil.</title>
        <authorList>
            <person name="Cheng J."/>
        </authorList>
    </citation>
    <scope>NUCLEOTIDE SEQUENCE [LARGE SCALE GENOMIC DNA]</scope>
    <source>
        <strain evidence="6 7">HY188</strain>
    </source>
</reference>
<dbReference type="PRINTS" id="PR00368">
    <property type="entry name" value="FADPNR"/>
</dbReference>
<protein>
    <submittedName>
        <fullName evidence="6">FAD-dependent oxidoreductase</fullName>
    </submittedName>
</protein>
<keyword evidence="7" id="KW-1185">Reference proteome</keyword>
<evidence type="ECO:0000256" key="3">
    <source>
        <dbReference type="ARBA" id="ARBA00022827"/>
    </source>
</evidence>
<evidence type="ECO:0000259" key="5">
    <source>
        <dbReference type="Pfam" id="PF00890"/>
    </source>
</evidence>
<evidence type="ECO:0000256" key="1">
    <source>
        <dbReference type="ARBA" id="ARBA00001974"/>
    </source>
</evidence>
<dbReference type="PANTHER" id="PTHR43400:SF10">
    <property type="entry name" value="3-OXOSTEROID 1-DEHYDROGENASE"/>
    <property type="match status" value="1"/>
</dbReference>
<dbReference type="InterPro" id="IPR050315">
    <property type="entry name" value="FAD-oxidoreductase_2"/>
</dbReference>
<dbReference type="PANTHER" id="PTHR43400">
    <property type="entry name" value="FUMARATE REDUCTASE"/>
    <property type="match status" value="1"/>
</dbReference>
<dbReference type="AlphaFoldDB" id="A0A516X6S0"/>
<dbReference type="Gene3D" id="3.50.50.60">
    <property type="entry name" value="FAD/NAD(P)-binding domain"/>
    <property type="match status" value="1"/>
</dbReference>
<dbReference type="Pfam" id="PF00890">
    <property type="entry name" value="FAD_binding_2"/>
    <property type="match status" value="1"/>
</dbReference>
<keyword evidence="4" id="KW-0560">Oxidoreductase</keyword>
<dbReference type="InterPro" id="IPR036188">
    <property type="entry name" value="FAD/NAD-bd_sf"/>
</dbReference>
<sequence length="493" mass="52069">MTVDGDGVRETDARGGGYDVLVVGAGAAGAAAALSAHESGASVLVLEKGDAATAGGNTRVSGGGWFTHDSPERAEVFLRTLCGQYGLDDEVIRSWAAETAVNSQWMRSLGAPVARSGEYHTSPEYLGVDGADCYTGMDTVDGRMGNGALLGFLRGVLADRGIEVREGAAAREIVRDPDGGIAGVALEDGTTVEARSVVLATGGFAANPQMVRDYLRLPDHVLWGSPHSTGDGHRMAQQAGADLWHMDNMMTITGVDTGRRTGMYLALWGSPHHLFVSAAGRRFADETAEARHGHVEHDGRYEHFPTHRFHVVFDSRLLSAGPLSPDRGVLPVGWELLEYDTRWSADNSAELADGRIVAADTPQALAEAIGVDPETLEATLRHYNSACAAGRDDWFGRDPATMGPVDAPPYYALEVVPMIGWSSGGPRRDGRSRVLDVHGEPIPGLFAAGEVSSTYSWCKDGGFHIADALAFGRIAGREAAALVRPGVRAGVGG</sequence>
<evidence type="ECO:0000313" key="6">
    <source>
        <dbReference type="EMBL" id="QDQ98774.1"/>
    </source>
</evidence>
<gene>
    <name evidence="6" type="ORF">FO059_17325</name>
</gene>
<dbReference type="InterPro" id="IPR003953">
    <property type="entry name" value="FAD-dep_OxRdtase_2_FAD-bd"/>
</dbReference>
<comment type="cofactor">
    <cofactor evidence="1">
        <name>FAD</name>
        <dbReference type="ChEBI" id="CHEBI:57692"/>
    </cofactor>
</comment>
<keyword evidence="2" id="KW-0285">Flavoprotein</keyword>
<reference evidence="6 7" key="2">
    <citation type="submission" date="2019-07" db="EMBL/GenBank/DDBJ databases">
        <authorList>
            <person name="Huang Y."/>
        </authorList>
    </citation>
    <scope>NUCLEOTIDE SEQUENCE [LARGE SCALE GENOMIC DNA]</scope>
    <source>
        <strain evidence="6 7">HY188</strain>
    </source>
</reference>
<evidence type="ECO:0000313" key="7">
    <source>
        <dbReference type="Proteomes" id="UP000317344"/>
    </source>
</evidence>
<dbReference type="KEGG" id="toy:FO059_17325"/>
<dbReference type="GO" id="GO:0033765">
    <property type="term" value="F:steroid dehydrogenase activity, acting on the CH-CH group of donors"/>
    <property type="evidence" value="ECO:0007669"/>
    <property type="project" value="UniProtKB-ARBA"/>
</dbReference>